<dbReference type="InterPro" id="IPR000531">
    <property type="entry name" value="Beta-barrel_TonB"/>
</dbReference>
<dbReference type="Gene3D" id="2.40.170.20">
    <property type="entry name" value="TonB-dependent receptor, beta-barrel domain"/>
    <property type="match status" value="1"/>
</dbReference>
<protein>
    <submittedName>
        <fullName evidence="12">Outer membrane receptor proteins, mostly Fe transport</fullName>
    </submittedName>
</protein>
<dbReference type="GO" id="GO:0044718">
    <property type="term" value="P:siderophore transmembrane transport"/>
    <property type="evidence" value="ECO:0007669"/>
    <property type="project" value="TreeGrafter"/>
</dbReference>
<evidence type="ECO:0000256" key="2">
    <source>
        <dbReference type="ARBA" id="ARBA00022448"/>
    </source>
</evidence>
<dbReference type="SUPFAM" id="SSF56935">
    <property type="entry name" value="Porins"/>
    <property type="match status" value="1"/>
</dbReference>
<dbReference type="PANTHER" id="PTHR30069">
    <property type="entry name" value="TONB-DEPENDENT OUTER MEMBRANE RECEPTOR"/>
    <property type="match status" value="1"/>
</dbReference>
<sequence length="683" mass="72255">MRHLILTAFFLPSVAYADPGDIIVTGAGLTEPAGLAAYDVSLIDRDRLTRSASGRLEDVLRDVAGFQQFRRSDSRSAHPTTQGATLRGLGGNASARALILLDGVPQTDPFGGWLPWSAYQPERLGLVRVTRGGGSGVAGPGALAGTIELMSAGPDQLAPLWGGVAYGSRDSLAADAGLSGAFAGGYATLSGNYARGDGFTPVVKEDRGPVDRPAFYEQASLSARSAFAIGADTEFQASLLGLLDRRDRGVDFTPNRNIGADASVRLVGRGRWGWEASAWAQLREFSSGFASVNAARTEVNPTLDQYAVPATGLGARFEIRPPIGEGIELRIGADARQATGETRERYSFVAGAPTRLRQAGGRTRTLGGFAEASFTPDHAWTLTAGGRIDRWRIENGHLFEKTIATGATLTDDAFADRSGWEPTARGGIAFKPAQAVTLRSAAYLGWRLPSLNELYRPFRAGTDATAANALLKPERLKGVDAGFDYRPLPGFRLSATAFYNRLDNAIANVTLGNGPGLFPGVGFVAAGGAYRQRQNLDAVRSQGIELEAAARHGPWQLAASYTLIDAEVRGTGAAAALDGLRPAQTPRHQASATLAWLPANGAAASLTARHLSGQYEDDQNLRRLDDATTFDASFSLPVAAGFAIEARAENLADTRVEAGISGADIVERATPRTIWIGLRYGGR</sequence>
<evidence type="ECO:0000256" key="4">
    <source>
        <dbReference type="ARBA" id="ARBA00022692"/>
    </source>
</evidence>
<keyword evidence="4 8" id="KW-0812">Transmembrane</keyword>
<evidence type="ECO:0000259" key="10">
    <source>
        <dbReference type="Pfam" id="PF00593"/>
    </source>
</evidence>
<evidence type="ECO:0000256" key="9">
    <source>
        <dbReference type="RuleBase" id="RU003357"/>
    </source>
</evidence>
<evidence type="ECO:0000256" key="5">
    <source>
        <dbReference type="ARBA" id="ARBA00023077"/>
    </source>
</evidence>
<dbReference type="OrthoDB" id="7374174at2"/>
<feature type="domain" description="TonB-dependent receptor-like beta-barrel" evidence="10">
    <location>
        <begin position="176"/>
        <end position="651"/>
    </location>
</feature>
<evidence type="ECO:0000313" key="12">
    <source>
        <dbReference type="EMBL" id="SNS58825.1"/>
    </source>
</evidence>
<evidence type="ECO:0000256" key="7">
    <source>
        <dbReference type="ARBA" id="ARBA00023237"/>
    </source>
</evidence>
<proteinExistence type="inferred from homology"/>
<evidence type="ECO:0000256" key="6">
    <source>
        <dbReference type="ARBA" id="ARBA00023136"/>
    </source>
</evidence>
<dbReference type="AlphaFoldDB" id="A0A239FPW1"/>
<dbReference type="InterPro" id="IPR037066">
    <property type="entry name" value="Plug_dom_sf"/>
</dbReference>
<accession>A0A239FPW1</accession>
<dbReference type="Gene3D" id="2.170.130.10">
    <property type="entry name" value="TonB-dependent receptor, plug domain"/>
    <property type="match status" value="1"/>
</dbReference>
<dbReference type="Proteomes" id="UP000198281">
    <property type="component" value="Unassembled WGS sequence"/>
</dbReference>
<dbReference type="RefSeq" id="WP_089219585.1">
    <property type="nucleotide sequence ID" value="NZ_FZOS01000009.1"/>
</dbReference>
<feature type="domain" description="TonB-dependent receptor plug" evidence="11">
    <location>
        <begin position="38"/>
        <end position="146"/>
    </location>
</feature>
<dbReference type="PROSITE" id="PS52016">
    <property type="entry name" value="TONB_DEPENDENT_REC_3"/>
    <property type="match status" value="1"/>
</dbReference>
<reference evidence="13" key="1">
    <citation type="submission" date="2017-06" db="EMBL/GenBank/DDBJ databases">
        <authorList>
            <person name="Varghese N."/>
            <person name="Submissions S."/>
        </authorList>
    </citation>
    <scope>NUCLEOTIDE SEQUENCE [LARGE SCALE GENOMIC DNA]</scope>
    <source>
        <strain evidence="13">LNB2</strain>
    </source>
</reference>
<evidence type="ECO:0000313" key="13">
    <source>
        <dbReference type="Proteomes" id="UP000198281"/>
    </source>
</evidence>
<keyword evidence="12" id="KW-0675">Receptor</keyword>
<evidence type="ECO:0000256" key="8">
    <source>
        <dbReference type="PROSITE-ProRule" id="PRU01360"/>
    </source>
</evidence>
<evidence type="ECO:0000259" key="11">
    <source>
        <dbReference type="Pfam" id="PF07715"/>
    </source>
</evidence>
<dbReference type="PANTHER" id="PTHR30069:SF37">
    <property type="entry name" value="FERRIC VIBRIOBACTIN RECEPTOR VIUA"/>
    <property type="match status" value="1"/>
</dbReference>
<comment type="similarity">
    <text evidence="8 9">Belongs to the TonB-dependent receptor family.</text>
</comment>
<dbReference type="InterPro" id="IPR036942">
    <property type="entry name" value="Beta-barrel_TonB_sf"/>
</dbReference>
<dbReference type="GO" id="GO:0009279">
    <property type="term" value="C:cell outer membrane"/>
    <property type="evidence" value="ECO:0007669"/>
    <property type="project" value="UniProtKB-SubCell"/>
</dbReference>
<dbReference type="EMBL" id="FZOS01000009">
    <property type="protein sequence ID" value="SNS58825.1"/>
    <property type="molecule type" value="Genomic_DNA"/>
</dbReference>
<comment type="subcellular location">
    <subcellularLocation>
        <location evidence="1 8">Cell outer membrane</location>
        <topology evidence="1 8">Multi-pass membrane protein</topology>
    </subcellularLocation>
</comment>
<dbReference type="Pfam" id="PF07715">
    <property type="entry name" value="Plug"/>
    <property type="match status" value="1"/>
</dbReference>
<name>A0A239FPW1_9SPHN</name>
<keyword evidence="5 9" id="KW-0798">TonB box</keyword>
<evidence type="ECO:0000256" key="1">
    <source>
        <dbReference type="ARBA" id="ARBA00004571"/>
    </source>
</evidence>
<dbReference type="InterPro" id="IPR039426">
    <property type="entry name" value="TonB-dep_rcpt-like"/>
</dbReference>
<evidence type="ECO:0000256" key="3">
    <source>
        <dbReference type="ARBA" id="ARBA00022452"/>
    </source>
</evidence>
<keyword evidence="7 8" id="KW-0998">Cell outer membrane</keyword>
<gene>
    <name evidence="12" type="ORF">SAMN06295912_109150</name>
</gene>
<keyword evidence="6 8" id="KW-0472">Membrane</keyword>
<organism evidence="12 13">
    <name type="scientific">Edaphosphingomonas laterariae</name>
    <dbReference type="NCBI Taxonomy" id="861865"/>
    <lineage>
        <taxon>Bacteria</taxon>
        <taxon>Pseudomonadati</taxon>
        <taxon>Pseudomonadota</taxon>
        <taxon>Alphaproteobacteria</taxon>
        <taxon>Sphingomonadales</taxon>
        <taxon>Rhizorhabdaceae</taxon>
        <taxon>Edaphosphingomonas</taxon>
    </lineage>
</organism>
<keyword evidence="3 8" id="KW-1134">Transmembrane beta strand</keyword>
<dbReference type="InterPro" id="IPR012910">
    <property type="entry name" value="Plug_dom"/>
</dbReference>
<dbReference type="GO" id="GO:0015344">
    <property type="term" value="F:siderophore uptake transmembrane transporter activity"/>
    <property type="evidence" value="ECO:0007669"/>
    <property type="project" value="TreeGrafter"/>
</dbReference>
<dbReference type="Pfam" id="PF00593">
    <property type="entry name" value="TonB_dep_Rec_b-barrel"/>
    <property type="match status" value="1"/>
</dbReference>
<keyword evidence="13" id="KW-1185">Reference proteome</keyword>
<keyword evidence="2 8" id="KW-0813">Transport</keyword>